<evidence type="ECO:0000313" key="3">
    <source>
        <dbReference type="Proteomes" id="UP000215633"/>
    </source>
</evidence>
<organism evidence="2 3">
    <name type="scientific">Bordetella genomosp. 2</name>
    <dbReference type="NCBI Taxonomy" id="1983456"/>
    <lineage>
        <taxon>Bacteria</taxon>
        <taxon>Pseudomonadati</taxon>
        <taxon>Pseudomonadota</taxon>
        <taxon>Betaproteobacteria</taxon>
        <taxon>Burkholderiales</taxon>
        <taxon>Alcaligenaceae</taxon>
        <taxon>Bordetella</taxon>
    </lineage>
</organism>
<evidence type="ECO:0000259" key="1">
    <source>
        <dbReference type="PROSITE" id="PS50404"/>
    </source>
</evidence>
<dbReference type="Pfam" id="PF14834">
    <property type="entry name" value="GST_C_4"/>
    <property type="match status" value="1"/>
</dbReference>
<dbReference type="PROSITE" id="PS50404">
    <property type="entry name" value="GST_NTER"/>
    <property type="match status" value="1"/>
</dbReference>
<dbReference type="PANTHER" id="PTHR44051">
    <property type="entry name" value="GLUTATHIONE S-TRANSFERASE-RELATED"/>
    <property type="match status" value="1"/>
</dbReference>
<dbReference type="SFLD" id="SFLDG00358">
    <property type="entry name" value="Main_(cytGST)"/>
    <property type="match status" value="1"/>
</dbReference>
<protein>
    <submittedName>
        <fullName evidence="2">Glutathione S-transferase</fullName>
    </submittedName>
</protein>
<reference evidence="3" key="1">
    <citation type="submission" date="2017-05" db="EMBL/GenBank/DDBJ databases">
        <title>Complete and WGS of Bordetella genogroups.</title>
        <authorList>
            <person name="Spilker T."/>
            <person name="Lipuma J."/>
        </authorList>
    </citation>
    <scope>NUCLEOTIDE SEQUENCE [LARGE SCALE GENOMIC DNA]</scope>
    <source>
        <strain evidence="3">AU8256</strain>
    </source>
</reference>
<keyword evidence="3" id="KW-1185">Reference proteome</keyword>
<dbReference type="CDD" id="cd00570">
    <property type="entry name" value="GST_N_family"/>
    <property type="match status" value="1"/>
</dbReference>
<dbReference type="GO" id="GO:0016740">
    <property type="term" value="F:transferase activity"/>
    <property type="evidence" value="ECO:0007669"/>
    <property type="project" value="UniProtKB-KW"/>
</dbReference>
<name>A0A261VHD9_9BORD</name>
<evidence type="ECO:0000313" key="2">
    <source>
        <dbReference type="EMBL" id="OZI73574.1"/>
    </source>
</evidence>
<dbReference type="InterPro" id="IPR034338">
    <property type="entry name" value="GST_4_C"/>
</dbReference>
<dbReference type="SUPFAM" id="SSF52833">
    <property type="entry name" value="Thioredoxin-like"/>
    <property type="match status" value="1"/>
</dbReference>
<dbReference type="SFLD" id="SFLDS00019">
    <property type="entry name" value="Glutathione_Transferase_(cytos"/>
    <property type="match status" value="1"/>
</dbReference>
<dbReference type="SUPFAM" id="SSF47616">
    <property type="entry name" value="GST C-terminal domain-like"/>
    <property type="match status" value="1"/>
</dbReference>
<dbReference type="InterPro" id="IPR004045">
    <property type="entry name" value="Glutathione_S-Trfase_N"/>
</dbReference>
<keyword evidence="2" id="KW-0808">Transferase</keyword>
<gene>
    <name evidence="2" type="ORF">CAL24_17085</name>
</gene>
<dbReference type="Gene3D" id="3.40.30.10">
    <property type="entry name" value="Glutaredoxin"/>
    <property type="match status" value="1"/>
</dbReference>
<dbReference type="NCBIfam" id="NF011693">
    <property type="entry name" value="PRK15113.1"/>
    <property type="match status" value="1"/>
</dbReference>
<dbReference type="Gene3D" id="1.20.1050.10">
    <property type="match status" value="1"/>
</dbReference>
<dbReference type="InterPro" id="IPR036249">
    <property type="entry name" value="Thioredoxin-like_sf"/>
</dbReference>
<dbReference type="RefSeq" id="WP_094807351.1">
    <property type="nucleotide sequence ID" value="NZ_NEVT01000007.1"/>
</dbReference>
<accession>A0A261VHD9</accession>
<dbReference type="PANTHER" id="PTHR44051:SF8">
    <property type="entry name" value="GLUTATHIONE S-TRANSFERASE GSTA"/>
    <property type="match status" value="1"/>
</dbReference>
<sequence>MPAPLASPLTLYVDSQLLSPYAMAAYVALAEKGLPVELRLVDLHAGEQRMQPYTSRAPTCRVPALAHDAFHLTESSAIIEYLEDVFPAPDYPALYPAAPQQRARARQIQAWLRSDLAALRQERPTEVVFHNAAGAPLGNAAQADAAKLVRVAQALLPTEGQSQLFEAWCIADTELALMLRRLAGPGDDLPEALRAYADAQWRRPPVQTWLQFNQDARA</sequence>
<dbReference type="InterPro" id="IPR036282">
    <property type="entry name" value="Glutathione-S-Trfase_C_sf"/>
</dbReference>
<dbReference type="EMBL" id="NEVT01000007">
    <property type="protein sequence ID" value="OZI73574.1"/>
    <property type="molecule type" value="Genomic_DNA"/>
</dbReference>
<proteinExistence type="predicted"/>
<dbReference type="Proteomes" id="UP000215633">
    <property type="component" value="Unassembled WGS sequence"/>
</dbReference>
<dbReference type="CDD" id="cd03195">
    <property type="entry name" value="GST_C_4"/>
    <property type="match status" value="1"/>
</dbReference>
<dbReference type="Pfam" id="PF13409">
    <property type="entry name" value="GST_N_2"/>
    <property type="match status" value="1"/>
</dbReference>
<dbReference type="InterPro" id="IPR040079">
    <property type="entry name" value="Glutathione_S-Trfase"/>
</dbReference>
<comment type="caution">
    <text evidence="2">The sequence shown here is derived from an EMBL/GenBank/DDBJ whole genome shotgun (WGS) entry which is preliminary data.</text>
</comment>
<feature type="domain" description="GST N-terminal" evidence="1">
    <location>
        <begin position="9"/>
        <end position="90"/>
    </location>
</feature>
<dbReference type="AlphaFoldDB" id="A0A261VHD9"/>